<dbReference type="InterPro" id="IPR036513">
    <property type="entry name" value="STAS_dom_sf"/>
</dbReference>
<proteinExistence type="predicted"/>
<dbReference type="GeneID" id="76632058"/>
<accession>A0ABD5W7C3</accession>
<dbReference type="AlphaFoldDB" id="A0ABD5W7C3"/>
<evidence type="ECO:0000313" key="2">
    <source>
        <dbReference type="Proteomes" id="UP001596445"/>
    </source>
</evidence>
<dbReference type="RefSeq" id="WP_267164303.1">
    <property type="nucleotide sequence ID" value="NZ_CP112973.1"/>
</dbReference>
<comment type="caution">
    <text evidence="1">The sequence shown here is derived from an EMBL/GenBank/DDBJ whole genome shotgun (WGS) entry which is preliminary data.</text>
</comment>
<dbReference type="EMBL" id="JBHSZI010000006">
    <property type="protein sequence ID" value="MFC7060108.1"/>
    <property type="molecule type" value="Genomic_DNA"/>
</dbReference>
<name>A0ABD5W7C3_9EURY</name>
<dbReference type="Proteomes" id="UP001596445">
    <property type="component" value="Unassembled WGS sequence"/>
</dbReference>
<sequence>MTEYAEGDKYREYMNTVIDAVEDTQCSNVLADTRDHPAIDQEDQEWSQKTWGPNAEAAGVDHVAVVAPESIVSKMSIESVTEGADDDIERQWFEEYEDAVSWLQSN</sequence>
<organism evidence="1 2">
    <name type="scientific">Halovenus salina</name>
    <dbReference type="NCBI Taxonomy" id="1510225"/>
    <lineage>
        <taxon>Archaea</taxon>
        <taxon>Methanobacteriati</taxon>
        <taxon>Methanobacteriota</taxon>
        <taxon>Stenosarchaea group</taxon>
        <taxon>Halobacteria</taxon>
        <taxon>Halobacteriales</taxon>
        <taxon>Haloarculaceae</taxon>
        <taxon>Halovenus</taxon>
    </lineage>
</organism>
<dbReference type="SUPFAM" id="SSF52091">
    <property type="entry name" value="SpoIIaa-like"/>
    <property type="match status" value="1"/>
</dbReference>
<protein>
    <submittedName>
        <fullName evidence="1">STAS/SEC14 domain-containing protein</fullName>
    </submittedName>
</protein>
<evidence type="ECO:0000313" key="1">
    <source>
        <dbReference type="EMBL" id="MFC7060108.1"/>
    </source>
</evidence>
<reference evidence="1 2" key="1">
    <citation type="journal article" date="2019" name="Int. J. Syst. Evol. Microbiol.">
        <title>The Global Catalogue of Microorganisms (GCM) 10K type strain sequencing project: providing services to taxonomists for standard genome sequencing and annotation.</title>
        <authorList>
            <consortium name="The Broad Institute Genomics Platform"/>
            <consortium name="The Broad Institute Genome Sequencing Center for Infectious Disease"/>
            <person name="Wu L."/>
            <person name="Ma J."/>
        </authorList>
    </citation>
    <scope>NUCLEOTIDE SEQUENCE [LARGE SCALE GENOMIC DNA]</scope>
    <source>
        <strain evidence="1 2">JCM 30072</strain>
    </source>
</reference>
<keyword evidence="2" id="KW-1185">Reference proteome</keyword>
<gene>
    <name evidence="1" type="ORF">ACFQQG_20260</name>
</gene>